<keyword evidence="7" id="KW-1185">Reference proteome</keyword>
<comment type="similarity">
    <text evidence="1 4">Belongs to the glutathione peroxidase family.</text>
</comment>
<dbReference type="SUPFAM" id="SSF52833">
    <property type="entry name" value="Thioredoxin-like"/>
    <property type="match status" value="1"/>
</dbReference>
<reference evidence="6 7" key="1">
    <citation type="submission" date="2022-04" db="EMBL/GenBank/DDBJ databases">
        <title>Identification of a novel bacterium isolated from mangrove sediments.</title>
        <authorList>
            <person name="Pan X."/>
        </authorList>
    </citation>
    <scope>NUCLEOTIDE SEQUENCE [LARGE SCALE GENOMIC DNA]</scope>
    <source>
        <strain evidence="6 7">B2638</strain>
    </source>
</reference>
<dbReference type="InterPro" id="IPR013766">
    <property type="entry name" value="Thioredoxin_domain"/>
</dbReference>
<dbReference type="PRINTS" id="PR01011">
    <property type="entry name" value="GLUTPROXDASE"/>
</dbReference>
<keyword evidence="2 4" id="KW-0575">Peroxidase</keyword>
<dbReference type="RefSeq" id="WP_243922872.1">
    <property type="nucleotide sequence ID" value="NZ_JALHLG010000031.1"/>
</dbReference>
<name>A0ABT0BUF3_9SPHN</name>
<evidence type="ECO:0000256" key="2">
    <source>
        <dbReference type="ARBA" id="ARBA00022559"/>
    </source>
</evidence>
<accession>A0ABT0BUF3</accession>
<gene>
    <name evidence="6" type="ORF">MTR66_15990</name>
</gene>
<dbReference type="GO" id="GO:0004601">
    <property type="term" value="F:peroxidase activity"/>
    <property type="evidence" value="ECO:0007669"/>
    <property type="project" value="UniProtKB-KW"/>
</dbReference>
<dbReference type="Proteomes" id="UP001202281">
    <property type="component" value="Unassembled WGS sequence"/>
</dbReference>
<dbReference type="PANTHER" id="PTHR11592:SF40">
    <property type="entry name" value="THIOREDOXIN_GLUTATHIONE PEROXIDASE BTUE"/>
    <property type="match status" value="1"/>
</dbReference>
<protein>
    <recommendedName>
        <fullName evidence="4">Glutathione peroxidase</fullName>
    </recommendedName>
</protein>
<evidence type="ECO:0000256" key="4">
    <source>
        <dbReference type="RuleBase" id="RU000499"/>
    </source>
</evidence>
<dbReference type="InterPro" id="IPR036249">
    <property type="entry name" value="Thioredoxin-like_sf"/>
</dbReference>
<sequence>MTDIAAIPLTRIDGASDSLASHKGHVLLVVNVASKCGLTPQYEGLEKLYEAYKDKGFEVLGFPANDFGAQEPGTHEEIMEFCSVNYGVSFPLFAKADVTGADKQPLYAELIAAVPTKQGDVEGMKERFRGYGMTPNDDPEVLWNFEKFLIARDGTVAARFAPGVEPGDPLLVQAIEAELAK</sequence>
<feature type="domain" description="Thioredoxin" evidence="5">
    <location>
        <begin position="1"/>
        <end position="180"/>
    </location>
</feature>
<dbReference type="CDD" id="cd00340">
    <property type="entry name" value="GSH_Peroxidase"/>
    <property type="match status" value="1"/>
</dbReference>
<dbReference type="Gene3D" id="3.40.30.10">
    <property type="entry name" value="Glutaredoxin"/>
    <property type="match status" value="1"/>
</dbReference>
<evidence type="ECO:0000256" key="3">
    <source>
        <dbReference type="ARBA" id="ARBA00023002"/>
    </source>
</evidence>
<dbReference type="EMBL" id="JALHLG010000031">
    <property type="protein sequence ID" value="MCJ2188309.1"/>
    <property type="molecule type" value="Genomic_DNA"/>
</dbReference>
<dbReference type="InterPro" id="IPR000889">
    <property type="entry name" value="Glutathione_peroxidase"/>
</dbReference>
<dbReference type="PIRSF" id="PIRSF000303">
    <property type="entry name" value="Glutathion_perox"/>
    <property type="match status" value="1"/>
</dbReference>
<keyword evidence="3 4" id="KW-0560">Oxidoreductase</keyword>
<proteinExistence type="inferred from homology"/>
<comment type="caution">
    <text evidence="6">The sequence shown here is derived from an EMBL/GenBank/DDBJ whole genome shotgun (WGS) entry which is preliminary data.</text>
</comment>
<dbReference type="PROSITE" id="PS51352">
    <property type="entry name" value="THIOREDOXIN_2"/>
    <property type="match status" value="1"/>
</dbReference>
<dbReference type="PANTHER" id="PTHR11592">
    <property type="entry name" value="GLUTATHIONE PEROXIDASE"/>
    <property type="match status" value="1"/>
</dbReference>
<evidence type="ECO:0000313" key="7">
    <source>
        <dbReference type="Proteomes" id="UP001202281"/>
    </source>
</evidence>
<dbReference type="Pfam" id="PF00255">
    <property type="entry name" value="GSHPx"/>
    <property type="match status" value="1"/>
</dbReference>
<dbReference type="PROSITE" id="PS00460">
    <property type="entry name" value="GLUTATHIONE_PEROXID_1"/>
    <property type="match status" value="1"/>
</dbReference>
<dbReference type="InterPro" id="IPR029759">
    <property type="entry name" value="GPX_AS"/>
</dbReference>
<evidence type="ECO:0000256" key="1">
    <source>
        <dbReference type="ARBA" id="ARBA00006926"/>
    </source>
</evidence>
<evidence type="ECO:0000259" key="5">
    <source>
        <dbReference type="PROSITE" id="PS51352"/>
    </source>
</evidence>
<evidence type="ECO:0000313" key="6">
    <source>
        <dbReference type="EMBL" id="MCJ2188309.1"/>
    </source>
</evidence>
<dbReference type="PROSITE" id="PS51355">
    <property type="entry name" value="GLUTATHIONE_PEROXID_3"/>
    <property type="match status" value="1"/>
</dbReference>
<organism evidence="6 7">
    <name type="scientific">Novosphingobium beihaiensis</name>
    <dbReference type="NCBI Taxonomy" id="2930389"/>
    <lineage>
        <taxon>Bacteria</taxon>
        <taxon>Pseudomonadati</taxon>
        <taxon>Pseudomonadota</taxon>
        <taxon>Alphaproteobacteria</taxon>
        <taxon>Sphingomonadales</taxon>
        <taxon>Sphingomonadaceae</taxon>
        <taxon>Novosphingobium</taxon>
    </lineage>
</organism>